<evidence type="ECO:0000256" key="1">
    <source>
        <dbReference type="SAM" id="MobiDB-lite"/>
    </source>
</evidence>
<reference evidence="2" key="1">
    <citation type="submission" date="2020-02" db="EMBL/GenBank/DDBJ databases">
        <authorList>
            <person name="Meier V. D."/>
        </authorList>
    </citation>
    <scope>NUCLEOTIDE SEQUENCE</scope>
    <source>
        <strain evidence="2">AVDCRST_MAG36</strain>
    </source>
</reference>
<feature type="compositionally biased region" description="Basic residues" evidence="1">
    <location>
        <begin position="63"/>
        <end position="72"/>
    </location>
</feature>
<dbReference type="AlphaFoldDB" id="A0A6J4LGF6"/>
<feature type="compositionally biased region" description="Basic residues" evidence="1">
    <location>
        <begin position="12"/>
        <end position="33"/>
    </location>
</feature>
<feature type="compositionally biased region" description="Basic residues" evidence="1">
    <location>
        <begin position="154"/>
        <end position="165"/>
    </location>
</feature>
<feature type="compositionally biased region" description="Basic and acidic residues" evidence="1">
    <location>
        <begin position="116"/>
        <end position="134"/>
    </location>
</feature>
<dbReference type="EMBL" id="CADCUH010000052">
    <property type="protein sequence ID" value="CAA9330061.1"/>
    <property type="molecule type" value="Genomic_DNA"/>
</dbReference>
<feature type="compositionally biased region" description="Basic and acidic residues" evidence="1">
    <location>
        <begin position="47"/>
        <end position="62"/>
    </location>
</feature>
<evidence type="ECO:0000313" key="2">
    <source>
        <dbReference type="EMBL" id="CAA9330061.1"/>
    </source>
</evidence>
<feature type="non-terminal residue" evidence="2">
    <location>
        <position position="1"/>
    </location>
</feature>
<feature type="region of interest" description="Disordered" evidence="1">
    <location>
        <begin position="47"/>
        <end position="165"/>
    </location>
</feature>
<feature type="compositionally biased region" description="Basic residues" evidence="1">
    <location>
        <begin position="135"/>
        <end position="144"/>
    </location>
</feature>
<name>A0A6J4LGF6_9ACTN</name>
<feature type="non-terminal residue" evidence="2">
    <location>
        <position position="165"/>
    </location>
</feature>
<gene>
    <name evidence="2" type="ORF">AVDCRST_MAG36-882</name>
</gene>
<proteinExistence type="predicted"/>
<feature type="region of interest" description="Disordered" evidence="1">
    <location>
        <begin position="1"/>
        <end position="35"/>
    </location>
</feature>
<accession>A0A6J4LGF6</accession>
<protein>
    <submittedName>
        <fullName evidence="2">Rieske (2Fe-2S) domain protein</fullName>
    </submittedName>
</protein>
<sequence length="165" mass="19142">ENQRPDPPYRPRSARRRCRHRARRLRRRQRGGHVRSVVLRQQLAVAQRERVGCGRRQGQEGRRRGRRQRWHPARRDGGRARRQRGHPQGPGARRHPADEGHLPGLLRDLHPPGLPGRDDHGRPDPLPLPRERVLRRGRLRHPGAGRRPAGVRRGERRGRPGRAGL</sequence>
<organism evidence="2">
    <name type="scientific">uncultured Nocardioidaceae bacterium</name>
    <dbReference type="NCBI Taxonomy" id="253824"/>
    <lineage>
        <taxon>Bacteria</taxon>
        <taxon>Bacillati</taxon>
        <taxon>Actinomycetota</taxon>
        <taxon>Actinomycetes</taxon>
        <taxon>Propionibacteriales</taxon>
        <taxon>Nocardioidaceae</taxon>
        <taxon>environmental samples</taxon>
    </lineage>
</organism>